<dbReference type="InterPro" id="IPR036412">
    <property type="entry name" value="HAD-like_sf"/>
</dbReference>
<dbReference type="SUPFAM" id="SSF56784">
    <property type="entry name" value="HAD-like"/>
    <property type="match status" value="1"/>
</dbReference>
<proteinExistence type="predicted"/>
<protein>
    <submittedName>
        <fullName evidence="1">Uncharacterized protein</fullName>
    </submittedName>
</protein>
<reference evidence="1" key="1">
    <citation type="journal article" date="2020" name="Nature">
        <title>Giant virus diversity and host interactions through global metagenomics.</title>
        <authorList>
            <person name="Schulz F."/>
            <person name="Roux S."/>
            <person name="Paez-Espino D."/>
            <person name="Jungbluth S."/>
            <person name="Walsh D.A."/>
            <person name="Denef V.J."/>
            <person name="McMahon K.D."/>
            <person name="Konstantinidis K.T."/>
            <person name="Eloe-Fadrosh E.A."/>
            <person name="Kyrpides N.C."/>
            <person name="Woyke T."/>
        </authorList>
    </citation>
    <scope>NUCLEOTIDE SEQUENCE</scope>
    <source>
        <strain evidence="1">GVMAG-M-3300022752-39</strain>
    </source>
</reference>
<dbReference type="Gene3D" id="3.40.50.1000">
    <property type="entry name" value="HAD superfamily/HAD-like"/>
    <property type="match status" value="1"/>
</dbReference>
<dbReference type="AlphaFoldDB" id="A0A6C0CU44"/>
<dbReference type="EMBL" id="MN739489">
    <property type="protein sequence ID" value="QHT07921.1"/>
    <property type="molecule type" value="Genomic_DNA"/>
</dbReference>
<dbReference type="InterPro" id="IPR023214">
    <property type="entry name" value="HAD_sf"/>
</dbReference>
<name>A0A6C0CU44_9ZZZZ</name>
<accession>A0A6C0CU44</accession>
<organism evidence="1">
    <name type="scientific">viral metagenome</name>
    <dbReference type="NCBI Taxonomy" id="1070528"/>
    <lineage>
        <taxon>unclassified sequences</taxon>
        <taxon>metagenomes</taxon>
        <taxon>organismal metagenomes</taxon>
    </lineage>
</organism>
<evidence type="ECO:0000313" key="1">
    <source>
        <dbReference type="EMBL" id="QHT07921.1"/>
    </source>
</evidence>
<sequence>MTTTENPGKVVVFDMDETLGYFIQFSYFWENLKVYFNEQNNVAKLKQLDENFNKILSLYPEYVRPNISSVLKYLKHKVEINKCQGVMIYTNNTGPKEWIHHIKDFFDEKINYKLFNHVICAFKVNGKQIEMCRTTYEKTVKDFIKCTKLPENTQICFLDDLFHPKMNYENVYYIKLKAYKYDLPVDEIINRFSNSEIGKKLLNDPQHFCDYMDDVFHTYNYVPKTKEEQDIDKIITKQTMLYLQNFFHSKELGTIRKNSGISIPKPLIKSRKTNKNIRNRTFKKG</sequence>